<feature type="non-terminal residue" evidence="1">
    <location>
        <position position="1"/>
    </location>
</feature>
<organism evidence="1 2">
    <name type="scientific">Sousa chinensis</name>
    <name type="common">Indo-pacific humpbacked dolphin</name>
    <name type="synonym">Steno chinensis</name>
    <dbReference type="NCBI Taxonomy" id="103600"/>
    <lineage>
        <taxon>Eukaryota</taxon>
        <taxon>Metazoa</taxon>
        <taxon>Chordata</taxon>
        <taxon>Craniata</taxon>
        <taxon>Vertebrata</taxon>
        <taxon>Euteleostomi</taxon>
        <taxon>Mammalia</taxon>
        <taxon>Eutheria</taxon>
        <taxon>Laurasiatheria</taxon>
        <taxon>Artiodactyla</taxon>
        <taxon>Whippomorpha</taxon>
        <taxon>Cetacea</taxon>
        <taxon>Odontoceti</taxon>
        <taxon>Delphinidae</taxon>
        <taxon>Sousa</taxon>
    </lineage>
</organism>
<evidence type="ECO:0000313" key="2">
    <source>
        <dbReference type="Proteomes" id="UP000295264"/>
    </source>
</evidence>
<sequence length="63" mass="6540">EAAPTLAAQIELLSRVRLPVGQVPPVVTEVLSTLSAQVGFASEVDSLVCCEHGFLAEAFATNS</sequence>
<reference evidence="1 2" key="1">
    <citation type="journal article" date="2018" name="Genomics">
        <title>Molecular footprints of inshore aquatic adaptation in Indo-Pacific humpback dolphin (Sousa chinensis).</title>
        <authorList>
            <person name="Ming Y."/>
            <person name="Jian J."/>
            <person name="Yu F."/>
            <person name="Yu X."/>
            <person name="Wang J."/>
            <person name="Liu W."/>
        </authorList>
    </citation>
    <scope>NUCLEOTIDE SEQUENCE [LARGE SCALE GENOMIC DNA]</scope>
    <source>
        <strain evidence="1">MY-2018</strain>
        <tissue evidence="1">Skin</tissue>
    </source>
</reference>
<name>A0A484GRT9_SOUCH</name>
<accession>A0A484GRT9</accession>
<proteinExistence type="predicted"/>
<gene>
    <name evidence="1" type="ORF">DBR06_SOUSAS110355</name>
</gene>
<dbReference type="AlphaFoldDB" id="A0A484GRT9"/>
<comment type="caution">
    <text evidence="1">The sequence shown here is derived from an EMBL/GenBank/DDBJ whole genome shotgun (WGS) entry which is preliminary data.</text>
</comment>
<protein>
    <submittedName>
        <fullName evidence="1">Uncharacterized protein</fullName>
    </submittedName>
</protein>
<dbReference type="EMBL" id="QWLN02004798">
    <property type="protein sequence ID" value="TEA38462.1"/>
    <property type="molecule type" value="Genomic_DNA"/>
</dbReference>
<keyword evidence="2" id="KW-1185">Reference proteome</keyword>
<feature type="non-terminal residue" evidence="1">
    <location>
        <position position="63"/>
    </location>
</feature>
<dbReference type="Proteomes" id="UP000295264">
    <property type="component" value="Unassembled WGS sequence"/>
</dbReference>
<evidence type="ECO:0000313" key="1">
    <source>
        <dbReference type="EMBL" id="TEA38462.1"/>
    </source>
</evidence>